<dbReference type="SUPFAM" id="SSF69304">
    <property type="entry name" value="Tricorn protease N-terminal domain"/>
    <property type="match status" value="1"/>
</dbReference>
<reference evidence="2" key="1">
    <citation type="submission" date="2020-01" db="EMBL/GenBank/DDBJ databases">
        <authorList>
            <person name="Meier V. D."/>
            <person name="Meier V D."/>
        </authorList>
    </citation>
    <scope>NUCLEOTIDE SEQUENCE</scope>
    <source>
        <strain evidence="2">HLG_WM_MAG_02</strain>
    </source>
</reference>
<dbReference type="Gene3D" id="2.120.10.30">
    <property type="entry name" value="TolB, C-terminal domain"/>
    <property type="match status" value="1"/>
</dbReference>
<dbReference type="PANTHER" id="PTHR36842">
    <property type="entry name" value="PROTEIN TOLB HOMOLOG"/>
    <property type="match status" value="1"/>
</dbReference>
<dbReference type="PANTHER" id="PTHR36842:SF1">
    <property type="entry name" value="PROTEIN TOLB"/>
    <property type="match status" value="1"/>
</dbReference>
<evidence type="ECO:0000313" key="2">
    <source>
        <dbReference type="EMBL" id="CAA6804348.1"/>
    </source>
</evidence>
<protein>
    <submittedName>
        <fullName evidence="2">TolB protein, periplasmic protein involved in the tonb-independent uptake of group A colicins</fullName>
    </submittedName>
</protein>
<sequence length="410" mass="45669">MRYILFFLLTLNLYSFDAVLDIEKDVETKATISLMEDSSTAGSTVNHSKMFSVLLNDLKISGHFTVDTQLRRGSFDDAFVPVELHDREYLLKYKYGASGTTLSVKLIRVADSFMVFQNNYSVNAMARYPFLAHNAIVEFNSVLGFEDISWMKRNILFSKYTSSRKSEIWIADYTLSFASVILRGGLNLFPQWANLSQSAFYYTSYNLAIPTLYKVDMNSGARQKVIASEGMLVASDVSRDGSRVLLTMAPQGQTDIYEFNVNNKSKKRLTTFSGIDVNGKYIGDESQIAFVSDRVGGANIYTKAIGSRSVSRAARYGNNNSSCDAFGQHILYSVKEGGSSNIYLGSVSSSYVRPLTSNGRNQLPRFSADGKVILYIKENGGRNSIGYMNLATKQSALFPMKSGKIQSIDW</sequence>
<gene>
    <name evidence="2" type="ORF">HELGO_WM30052</name>
</gene>
<dbReference type="NCBIfam" id="NF003124">
    <property type="entry name" value="PRK04043.1"/>
    <property type="match status" value="1"/>
</dbReference>
<dbReference type="Pfam" id="PF07676">
    <property type="entry name" value="PD40"/>
    <property type="match status" value="1"/>
</dbReference>
<dbReference type="AlphaFoldDB" id="A0A6S6SNX8"/>
<evidence type="ECO:0000256" key="1">
    <source>
        <dbReference type="ARBA" id="ARBA00009820"/>
    </source>
</evidence>
<dbReference type="EMBL" id="CACVAZ010000017">
    <property type="protein sequence ID" value="CAA6804348.1"/>
    <property type="molecule type" value="Genomic_DNA"/>
</dbReference>
<proteinExistence type="inferred from homology"/>
<dbReference type="InterPro" id="IPR011659">
    <property type="entry name" value="WD40"/>
</dbReference>
<organism evidence="2">
    <name type="scientific">uncultured Sulfurovum sp</name>
    <dbReference type="NCBI Taxonomy" id="269237"/>
    <lineage>
        <taxon>Bacteria</taxon>
        <taxon>Pseudomonadati</taxon>
        <taxon>Campylobacterota</taxon>
        <taxon>Epsilonproteobacteria</taxon>
        <taxon>Campylobacterales</taxon>
        <taxon>Sulfurovaceae</taxon>
        <taxon>Sulfurovum</taxon>
        <taxon>environmental samples</taxon>
    </lineage>
</organism>
<dbReference type="InterPro" id="IPR011042">
    <property type="entry name" value="6-blade_b-propeller_TolB-like"/>
</dbReference>
<comment type="similarity">
    <text evidence="1">Belongs to the TolB family.</text>
</comment>
<accession>A0A6S6SNX8</accession>
<name>A0A6S6SNX8_9BACT</name>